<dbReference type="Pfam" id="PF01507">
    <property type="entry name" value="PAPS_reduct"/>
    <property type="match status" value="1"/>
</dbReference>
<dbReference type="InterPro" id="IPR014729">
    <property type="entry name" value="Rossmann-like_a/b/a_fold"/>
</dbReference>
<dbReference type="Proteomes" id="UP000005546">
    <property type="component" value="Unassembled WGS sequence"/>
</dbReference>
<protein>
    <submittedName>
        <fullName evidence="2">Putative sulfurtransferase DndC</fullName>
    </submittedName>
</protein>
<dbReference type="PANTHER" id="PTHR43196:SF2">
    <property type="entry name" value="PHOSPHOADENOSINE PHOSPHOSULFATE REDUCTASE"/>
    <property type="match status" value="1"/>
</dbReference>
<dbReference type="EMBL" id="AFBR01000094">
    <property type="protein sequence ID" value="EGG50318.1"/>
    <property type="molecule type" value="Genomic_DNA"/>
</dbReference>
<comment type="caution">
    <text evidence="2">The sequence shown here is derived from an EMBL/GenBank/DDBJ whole genome shotgun (WGS) entry which is preliminary data.</text>
</comment>
<dbReference type="GO" id="GO:0016740">
    <property type="term" value="F:transferase activity"/>
    <property type="evidence" value="ECO:0007669"/>
    <property type="project" value="UniProtKB-KW"/>
</dbReference>
<sequence>MLKRIDYIIDDIKEQYLENDNNIPWIIGFSGGKDSTVVLTLVWKALLSIRKEFGDAALARQIYVVNNDTLVENPIITDYIVEVLDCIRTAASEQKLPITVQTTVPKLEDSFWISFLGKGYPVPNNTFRWCTDRLKIKPTTQFILDKVDTMGEAIVLIGTRLTESATRAKSIRRHEIKGKRLTKHPLNPNTYTYSPIKDLYLEEVWYILREIPSPWGYDNQKITQIYVNANADDYECPTVITDKTQPSCGQSRFGCWVCTVVKEDKSMKALINNGNEWMSPLLKFRDEMVEGRNISENRYATRRNGQLAVDADGHNLGNYTFEYRCIMLRKLLELQRNMQRVKPHMELISNQELVAIQINWYRDGCFSPKVTDIYNEVYQRNMPLENMQYQERLILERVCAEHPEDYQLINDLVSLQRSKTILMNNNGLQGDIEKRLDNYLNPRQ</sequence>
<dbReference type="STRING" id="762982.HMPREF9442_03343"/>
<dbReference type="Gene3D" id="3.40.50.620">
    <property type="entry name" value="HUPs"/>
    <property type="match status" value="1"/>
</dbReference>
<organism evidence="2 3">
    <name type="scientific">Paraprevotella xylaniphila YIT 11841</name>
    <dbReference type="NCBI Taxonomy" id="762982"/>
    <lineage>
        <taxon>Bacteria</taxon>
        <taxon>Pseudomonadati</taxon>
        <taxon>Bacteroidota</taxon>
        <taxon>Bacteroidia</taxon>
        <taxon>Bacteroidales</taxon>
        <taxon>Prevotellaceae</taxon>
        <taxon>Paraprevotella</taxon>
    </lineage>
</organism>
<keyword evidence="2" id="KW-0808">Transferase</keyword>
<keyword evidence="3" id="KW-1185">Reference proteome</keyword>
<dbReference type="AlphaFoldDB" id="F3QYP9"/>
<dbReference type="eggNOG" id="COG0175">
    <property type="taxonomic scope" value="Bacteria"/>
</dbReference>
<proteinExistence type="predicted"/>
<dbReference type="PANTHER" id="PTHR43196">
    <property type="entry name" value="SULFATE ADENYLYLTRANSFERASE SUBUNIT 2"/>
    <property type="match status" value="1"/>
</dbReference>
<dbReference type="RefSeq" id="WP_008630105.1">
    <property type="nucleotide sequence ID" value="NZ_GL883887.1"/>
</dbReference>
<dbReference type="SUPFAM" id="SSF52402">
    <property type="entry name" value="Adenine nucleotide alpha hydrolases-like"/>
    <property type="match status" value="1"/>
</dbReference>
<dbReference type="InterPro" id="IPR002500">
    <property type="entry name" value="PAPS_reduct_dom"/>
</dbReference>
<name>F3QYP9_9BACT</name>
<dbReference type="NCBIfam" id="TIGR03183">
    <property type="entry name" value="DNA_S_dndC"/>
    <property type="match status" value="1"/>
</dbReference>
<evidence type="ECO:0000313" key="2">
    <source>
        <dbReference type="EMBL" id="EGG50318.1"/>
    </source>
</evidence>
<dbReference type="InterPro" id="IPR017598">
    <property type="entry name" value="SulphurTrfase_DndC"/>
</dbReference>
<reference evidence="2 3" key="1">
    <citation type="submission" date="2011-02" db="EMBL/GenBank/DDBJ databases">
        <authorList>
            <person name="Weinstock G."/>
            <person name="Sodergren E."/>
            <person name="Clifton S."/>
            <person name="Fulton L."/>
            <person name="Fulton B."/>
            <person name="Courtney L."/>
            <person name="Fronick C."/>
            <person name="Harrison M."/>
            <person name="Strong C."/>
            <person name="Farmer C."/>
            <person name="Delahaunty K."/>
            <person name="Markovic C."/>
            <person name="Hall O."/>
            <person name="Minx P."/>
            <person name="Tomlinson C."/>
            <person name="Mitreva M."/>
            <person name="Hou S."/>
            <person name="Chen J."/>
            <person name="Wollam A."/>
            <person name="Pepin K.H."/>
            <person name="Johnson M."/>
            <person name="Bhonagiri V."/>
            <person name="Zhang X."/>
            <person name="Suruliraj S."/>
            <person name="Warren W."/>
            <person name="Chinwalla A."/>
            <person name="Mardis E.R."/>
            <person name="Wilson R.K."/>
        </authorList>
    </citation>
    <scope>NUCLEOTIDE SEQUENCE [LARGE SCALE GENOMIC DNA]</scope>
    <source>
        <strain evidence="2 3">YIT 11841</strain>
    </source>
</reference>
<dbReference type="HOGENOM" id="CLU_027799_2_1_10"/>
<accession>F3QYP9</accession>
<evidence type="ECO:0000313" key="3">
    <source>
        <dbReference type="Proteomes" id="UP000005546"/>
    </source>
</evidence>
<dbReference type="InterPro" id="IPR050128">
    <property type="entry name" value="Sulfate_adenylyltrnsfr_sub2"/>
</dbReference>
<feature type="domain" description="Phosphoadenosine phosphosulphate reductase" evidence="1">
    <location>
        <begin position="27"/>
        <end position="209"/>
    </location>
</feature>
<gene>
    <name evidence="2" type="ORF">HMPREF9442_03343</name>
</gene>
<evidence type="ECO:0000259" key="1">
    <source>
        <dbReference type="Pfam" id="PF01507"/>
    </source>
</evidence>
<dbReference type="OrthoDB" id="9774475at2"/>